<dbReference type="SUPFAM" id="SSF48371">
    <property type="entry name" value="ARM repeat"/>
    <property type="match status" value="2"/>
</dbReference>
<evidence type="ECO:0000313" key="3">
    <source>
        <dbReference type="Proteomes" id="UP000788993"/>
    </source>
</evidence>
<dbReference type="Pfam" id="PF25767">
    <property type="entry name" value="ARM_TBCD_2nd"/>
    <property type="match status" value="1"/>
</dbReference>
<proteinExistence type="predicted"/>
<dbReference type="Gene3D" id="1.25.10.10">
    <property type="entry name" value="Leucine-rich Repeat Variant"/>
    <property type="match status" value="1"/>
</dbReference>
<evidence type="ECO:0000259" key="1">
    <source>
        <dbReference type="Pfam" id="PF25767"/>
    </source>
</evidence>
<dbReference type="PANTHER" id="PTHR12658:SF0">
    <property type="entry name" value="TUBULIN-SPECIFIC CHAPERONE D"/>
    <property type="match status" value="1"/>
</dbReference>
<sequence length="966" mass="109313">MEDVQISKLADRLLREIDLRLDSTLCGGQMADPRDMKALLGLIEQFQPNPQLLDSQLRSFVGRLVNRYRQVLEDELTCGEHFGVIFYHLAKIRGIKVVSNCLTSDLYLLTAVLDRVEKLDDSDSAQWQETFFLLVWLSILVLVPFPLEKIRPGLAKAIFDLSRKYLQSSGKVSDASALLLARLLSRADCAPLLQSFVAENFNSLAWEQKSVFEQLGLLTTTNHLFRLCAPQTLDSFGQRLLVLIANQLDTPNASSLRFFVKNLGKLGVHFVRTGNYDAVEEIFNYLFDFVGDASTVIRYSVAKQLAKITSLLPQQLRNDVVGALVAQLELPADGRVDAESIDVELFHGVLLAIGEQARTRQLDTAFLPELATLLHQTLFLEQYRVTHAVGSNVRDATCFIIWSLAKGYKTDQMGLELWRAFFRDLVLCCCFDKELIVRRASAACVQEIVGRHGEIFDRNDKHSLKVKLIETLDYTVLGQLDRAFALSLDICKLGLLQKEIQTALEHAVLHRDYEIRTRAARTLRKLGDKQLIQRYFQEKFQPGRFYVLAELLQDATEVQTDKYHRLFEDFTFDFHRDPFHKGEEYLYLLTVLCREGFIANDHELETVFNVIRNSSEQVSQRFCELAAVLVLPEKYITKWLLYIKTGSLVAARAVGHANWLETRVNDVLGLVTGHADAELRSCLILSLAEYLHRHDVADHQKQTLIACLDDYTVTNRGDVGSLVRSATMDLIEANRDKLGNHALINSKLLRIAGETMERLRVAALKLVADLNEWQFVPPESDVDHFQALMRIYCAHVVQDRELSREFWKGYCFSAGSQQSLAQATNAALLAFFQAWEQLEDRKTVLSDILSILKPLDTAQSRIERATKTQDACLRFLCNALELNLPLPAEIAARSIFVRVYNLTLGKTHPGRLAVAIRVFVQLALADPADTKGDCVARLTWLSKKHPTASVRLAALEALQEIECDSL</sequence>
<dbReference type="AlphaFoldDB" id="A0A9P8SYM6"/>
<gene>
    <name evidence="2" type="ORF">OGATHE_005566</name>
</gene>
<dbReference type="PANTHER" id="PTHR12658">
    <property type="entry name" value="BETA-TUBULIN COFACTOR D"/>
    <property type="match status" value="1"/>
</dbReference>
<keyword evidence="3" id="KW-1185">Reference proteome</keyword>
<dbReference type="GO" id="GO:0000226">
    <property type="term" value="P:microtubule cytoskeleton organization"/>
    <property type="evidence" value="ECO:0007669"/>
    <property type="project" value="TreeGrafter"/>
</dbReference>
<dbReference type="Pfam" id="PF23579">
    <property type="entry name" value="ARM_TBCD"/>
    <property type="match status" value="1"/>
</dbReference>
<dbReference type="InterPro" id="IPR011989">
    <property type="entry name" value="ARM-like"/>
</dbReference>
<organism evidence="2 3">
    <name type="scientific">Ogataea polymorpha</name>
    <dbReference type="NCBI Taxonomy" id="460523"/>
    <lineage>
        <taxon>Eukaryota</taxon>
        <taxon>Fungi</taxon>
        <taxon>Dikarya</taxon>
        <taxon>Ascomycota</taxon>
        <taxon>Saccharomycotina</taxon>
        <taxon>Pichiomycetes</taxon>
        <taxon>Pichiales</taxon>
        <taxon>Pichiaceae</taxon>
        <taxon>Ogataea</taxon>
    </lineage>
</organism>
<comment type="caution">
    <text evidence="2">The sequence shown here is derived from an EMBL/GenBank/DDBJ whole genome shotgun (WGS) entry which is preliminary data.</text>
</comment>
<dbReference type="EMBL" id="JAEUBD010001504">
    <property type="protein sequence ID" value="KAH3659521.1"/>
    <property type="molecule type" value="Genomic_DNA"/>
</dbReference>
<dbReference type="GO" id="GO:0007023">
    <property type="term" value="P:post-chaperonin tubulin folding pathway"/>
    <property type="evidence" value="ECO:0007669"/>
    <property type="project" value="InterPro"/>
</dbReference>
<dbReference type="InterPro" id="IPR058033">
    <property type="entry name" value="ARM_TBCD_2nd"/>
</dbReference>
<evidence type="ECO:0000313" key="2">
    <source>
        <dbReference type="EMBL" id="KAH3659521.1"/>
    </source>
</evidence>
<dbReference type="InterPro" id="IPR016024">
    <property type="entry name" value="ARM-type_fold"/>
</dbReference>
<dbReference type="GO" id="GO:0005096">
    <property type="term" value="F:GTPase activator activity"/>
    <property type="evidence" value="ECO:0007669"/>
    <property type="project" value="InterPro"/>
</dbReference>
<reference evidence="2" key="2">
    <citation type="submission" date="2021-01" db="EMBL/GenBank/DDBJ databases">
        <authorList>
            <person name="Schikora-Tamarit M.A."/>
        </authorList>
    </citation>
    <scope>NUCLEOTIDE SEQUENCE</scope>
    <source>
        <strain evidence="2">NCAIM Y.01608</strain>
    </source>
</reference>
<dbReference type="GO" id="GO:0048487">
    <property type="term" value="F:beta-tubulin binding"/>
    <property type="evidence" value="ECO:0007669"/>
    <property type="project" value="InterPro"/>
</dbReference>
<dbReference type="InterPro" id="IPR033162">
    <property type="entry name" value="TBCD"/>
</dbReference>
<protein>
    <recommendedName>
        <fullName evidence="1">Tubulin-folding cofactor D ARM repeats domain-containing protein</fullName>
    </recommendedName>
</protein>
<dbReference type="Proteomes" id="UP000788993">
    <property type="component" value="Unassembled WGS sequence"/>
</dbReference>
<reference evidence="2" key="1">
    <citation type="journal article" date="2021" name="Open Biol.">
        <title>Shared evolutionary footprints suggest mitochondrial oxidative damage underlies multiple complex I losses in fungi.</title>
        <authorList>
            <person name="Schikora-Tamarit M.A."/>
            <person name="Marcet-Houben M."/>
            <person name="Nosek J."/>
            <person name="Gabaldon T."/>
        </authorList>
    </citation>
    <scope>NUCLEOTIDE SEQUENCE</scope>
    <source>
        <strain evidence="2">NCAIM Y.01608</strain>
    </source>
</reference>
<accession>A0A9P8SYM6</accession>
<feature type="domain" description="Tubulin-folding cofactor D ARM repeats" evidence="1">
    <location>
        <begin position="277"/>
        <end position="455"/>
    </location>
</feature>
<name>A0A9P8SYM6_9ASCO</name>
<dbReference type="GO" id="GO:0007021">
    <property type="term" value="P:tubulin complex assembly"/>
    <property type="evidence" value="ECO:0007669"/>
    <property type="project" value="InterPro"/>
</dbReference>